<evidence type="ECO:0000313" key="1">
    <source>
        <dbReference type="EMBL" id="MAA14189.1"/>
    </source>
</evidence>
<dbReference type="EMBL" id="GFPF01003043">
    <property type="protein sequence ID" value="MAA14189.1"/>
    <property type="molecule type" value="Transcribed_RNA"/>
</dbReference>
<reference evidence="1" key="1">
    <citation type="journal article" date="2017" name="Parasit. Vectors">
        <title>Sialotranscriptomics of Rhipicephalus zambeziensis reveals intricate expression profiles of secretory proteins and suggests tight temporal transcriptional regulation during blood-feeding.</title>
        <authorList>
            <person name="de Castro M.H."/>
            <person name="de Klerk D."/>
            <person name="Pienaar R."/>
            <person name="Rees D.J.G."/>
            <person name="Mans B.J."/>
        </authorList>
    </citation>
    <scope>NUCLEOTIDE SEQUENCE</scope>
    <source>
        <tissue evidence="1">Salivary glands</tissue>
    </source>
</reference>
<accession>A0A224YEP1</accession>
<name>A0A224YEP1_9ACAR</name>
<organism evidence="1">
    <name type="scientific">Rhipicephalus zambeziensis</name>
    <dbReference type="NCBI Taxonomy" id="60191"/>
    <lineage>
        <taxon>Eukaryota</taxon>
        <taxon>Metazoa</taxon>
        <taxon>Ecdysozoa</taxon>
        <taxon>Arthropoda</taxon>
        <taxon>Chelicerata</taxon>
        <taxon>Arachnida</taxon>
        <taxon>Acari</taxon>
        <taxon>Parasitiformes</taxon>
        <taxon>Ixodida</taxon>
        <taxon>Ixodoidea</taxon>
        <taxon>Ixodidae</taxon>
        <taxon>Rhipicephalinae</taxon>
        <taxon>Rhipicephalus</taxon>
        <taxon>Rhipicephalus</taxon>
    </lineage>
</organism>
<dbReference type="AlphaFoldDB" id="A0A224YEP1"/>
<sequence length="116" mass="13000">MSCVPDDFSQSKCSLECVARKCDPFETKNRLFRKPPSVLCARLGFSNYVTSMFVRNRVCTVGNATLCDCKFSTRTILLAKSNVFSGVKFVSTSVFIPPFCNVLKELGNELNLFHVK</sequence>
<proteinExistence type="predicted"/>
<protein>
    <submittedName>
        <fullName evidence="1">Uncharacterized protein</fullName>
    </submittedName>
</protein>